<organism evidence="1">
    <name type="scientific">marine metagenome</name>
    <dbReference type="NCBI Taxonomy" id="408172"/>
    <lineage>
        <taxon>unclassified sequences</taxon>
        <taxon>metagenomes</taxon>
        <taxon>ecological metagenomes</taxon>
    </lineage>
</organism>
<evidence type="ECO:0000313" key="1">
    <source>
        <dbReference type="EMBL" id="SVC64322.1"/>
    </source>
</evidence>
<dbReference type="AlphaFoldDB" id="A0A382NX73"/>
<proteinExistence type="predicted"/>
<gene>
    <name evidence="1" type="ORF">METZ01_LOCUS317176</name>
</gene>
<dbReference type="Gene3D" id="2.60.40.10">
    <property type="entry name" value="Immunoglobulins"/>
    <property type="match status" value="1"/>
</dbReference>
<protein>
    <recommendedName>
        <fullName evidence="2">Ig-like domain-containing protein</fullName>
    </recommendedName>
</protein>
<name>A0A382NX73_9ZZZZ</name>
<sequence length="89" mass="9366">MISAEPNPVPQGGIVSLICNASDDDDSSILKNESLSYAWFAAVGEIVSEDSDNTATWTAPQEPGKYSISCSVSDESDGLDIGTIEILVQ</sequence>
<accession>A0A382NX73</accession>
<evidence type="ECO:0008006" key="2">
    <source>
        <dbReference type="Google" id="ProtNLM"/>
    </source>
</evidence>
<dbReference type="EMBL" id="UINC01102586">
    <property type="protein sequence ID" value="SVC64322.1"/>
    <property type="molecule type" value="Genomic_DNA"/>
</dbReference>
<dbReference type="InterPro" id="IPR013783">
    <property type="entry name" value="Ig-like_fold"/>
</dbReference>
<reference evidence="1" key="1">
    <citation type="submission" date="2018-05" db="EMBL/GenBank/DDBJ databases">
        <authorList>
            <person name="Lanie J.A."/>
            <person name="Ng W.-L."/>
            <person name="Kazmierczak K.M."/>
            <person name="Andrzejewski T.M."/>
            <person name="Davidsen T.M."/>
            <person name="Wayne K.J."/>
            <person name="Tettelin H."/>
            <person name="Glass J.I."/>
            <person name="Rusch D."/>
            <person name="Podicherti R."/>
            <person name="Tsui H.-C.T."/>
            <person name="Winkler M.E."/>
        </authorList>
    </citation>
    <scope>NUCLEOTIDE SEQUENCE</scope>
</reference>